<evidence type="ECO:0000313" key="3">
    <source>
        <dbReference type="Proteomes" id="UP000062788"/>
    </source>
</evidence>
<evidence type="ECO:0000256" key="1">
    <source>
        <dbReference type="SAM" id="MobiDB-lite"/>
    </source>
</evidence>
<feature type="region of interest" description="Disordered" evidence="1">
    <location>
        <begin position="1"/>
        <end position="75"/>
    </location>
</feature>
<keyword evidence="3" id="KW-1185">Reference proteome</keyword>
<organism evidence="2 3">
    <name type="scientific">Burkholderia singularis</name>
    <dbReference type="NCBI Taxonomy" id="1503053"/>
    <lineage>
        <taxon>Bacteria</taxon>
        <taxon>Pseudomonadati</taxon>
        <taxon>Pseudomonadota</taxon>
        <taxon>Betaproteobacteria</taxon>
        <taxon>Burkholderiales</taxon>
        <taxon>Burkholderiaceae</taxon>
        <taxon>Burkholderia</taxon>
        <taxon>pseudomallei group</taxon>
    </lineage>
</organism>
<proteinExistence type="predicted"/>
<feature type="compositionally biased region" description="Basic and acidic residues" evidence="1">
    <location>
        <begin position="63"/>
        <end position="75"/>
    </location>
</feature>
<dbReference type="Proteomes" id="UP000062788">
    <property type="component" value="Unassembled WGS sequence"/>
</dbReference>
<dbReference type="AlphaFoldDB" id="A0A103E0H0"/>
<sequence length="75" mass="7854">MRGVRHAAFARPGSKGRGGSRNGSAVAGSMLRNAKELTLDRQRSRAATAVQASNASIGRAGGRRAEDSRFRARSG</sequence>
<name>A0A103E0H0_9BURK</name>
<comment type="caution">
    <text evidence="2">The sequence shown here is derived from an EMBL/GenBank/DDBJ whole genome shotgun (WGS) entry which is preliminary data.</text>
</comment>
<evidence type="ECO:0000313" key="2">
    <source>
        <dbReference type="EMBL" id="KVE26058.1"/>
    </source>
</evidence>
<dbReference type="EMBL" id="LOWA01000036">
    <property type="protein sequence ID" value="KVE26058.1"/>
    <property type="molecule type" value="Genomic_DNA"/>
</dbReference>
<gene>
    <name evidence="2" type="ORF">WS67_16965</name>
</gene>
<accession>A0A103E0H0</accession>
<reference evidence="2 3" key="1">
    <citation type="submission" date="2015-11" db="EMBL/GenBank/DDBJ databases">
        <title>Expanding the genomic diversity of Burkholderia species for the development of highly accurate diagnostics.</title>
        <authorList>
            <person name="Sahl J."/>
            <person name="Keim P."/>
            <person name="Wagner D."/>
        </authorList>
    </citation>
    <scope>NUCLEOTIDE SEQUENCE [LARGE SCALE GENOMIC DNA]</scope>
    <source>
        <strain evidence="2 3">TSV85</strain>
    </source>
</reference>
<feature type="compositionally biased region" description="Basic and acidic residues" evidence="1">
    <location>
        <begin position="33"/>
        <end position="43"/>
    </location>
</feature>
<protein>
    <submittedName>
        <fullName evidence="2">Uncharacterized protein</fullName>
    </submittedName>
</protein>